<keyword evidence="5" id="KW-0378">Hydrolase</keyword>
<evidence type="ECO:0000313" key="5">
    <source>
        <dbReference type="EMBL" id="MCX5568030.1"/>
    </source>
</evidence>
<dbReference type="GO" id="GO:0046872">
    <property type="term" value="F:metal ion binding"/>
    <property type="evidence" value="ECO:0007669"/>
    <property type="project" value="UniProtKB-KW"/>
</dbReference>
<dbReference type="SFLD" id="SFLDS00003">
    <property type="entry name" value="Haloacid_Dehalogenase"/>
    <property type="match status" value="1"/>
</dbReference>
<comment type="caution">
    <text evidence="5">The sequence shown here is derived from an EMBL/GenBank/DDBJ whole genome shotgun (WGS) entry which is preliminary data.</text>
</comment>
<keyword evidence="6" id="KW-1185">Reference proteome</keyword>
<comment type="similarity">
    <text evidence="2">Belongs to the HAD-like hydrolase superfamily. CbbY/CbbZ/Gph/YieH family.</text>
</comment>
<dbReference type="AlphaFoldDB" id="A0A9X3E7E2"/>
<dbReference type="PANTHER" id="PTHR46193">
    <property type="entry name" value="6-PHOSPHOGLUCONATE PHOSPHATASE"/>
    <property type="match status" value="1"/>
</dbReference>
<dbReference type="SFLD" id="SFLDG01129">
    <property type="entry name" value="C1.5:_HAD__Beta-PGM__Phosphata"/>
    <property type="match status" value="1"/>
</dbReference>
<dbReference type="NCBIfam" id="TIGR01509">
    <property type="entry name" value="HAD-SF-IA-v3"/>
    <property type="match status" value="1"/>
</dbReference>
<organism evidence="5 6">
    <name type="scientific">Kaistia nematophila</name>
    <dbReference type="NCBI Taxonomy" id="2994654"/>
    <lineage>
        <taxon>Bacteria</taxon>
        <taxon>Pseudomonadati</taxon>
        <taxon>Pseudomonadota</taxon>
        <taxon>Alphaproteobacteria</taxon>
        <taxon>Hyphomicrobiales</taxon>
        <taxon>Kaistiaceae</taxon>
        <taxon>Kaistia</taxon>
    </lineage>
</organism>
<protein>
    <submittedName>
        <fullName evidence="5">HAD family hydrolase</fullName>
    </submittedName>
</protein>
<dbReference type="SFLD" id="SFLDG01135">
    <property type="entry name" value="C1.5.6:_HAD__Beta-PGM__Phospha"/>
    <property type="match status" value="1"/>
</dbReference>
<dbReference type="InterPro" id="IPR051600">
    <property type="entry name" value="Beta-PGM-like"/>
</dbReference>
<dbReference type="Gene3D" id="3.40.50.1000">
    <property type="entry name" value="HAD superfamily/HAD-like"/>
    <property type="match status" value="1"/>
</dbReference>
<comment type="cofactor">
    <cofactor evidence="1">
        <name>Mg(2+)</name>
        <dbReference type="ChEBI" id="CHEBI:18420"/>
    </cofactor>
</comment>
<proteinExistence type="inferred from homology"/>
<dbReference type="InterPro" id="IPR006439">
    <property type="entry name" value="HAD-SF_hydro_IA"/>
</dbReference>
<name>A0A9X3E7E2_9HYPH</name>
<dbReference type="Gene3D" id="1.10.150.240">
    <property type="entry name" value="Putative phosphatase, domain 2"/>
    <property type="match status" value="1"/>
</dbReference>
<dbReference type="CDD" id="cd07526">
    <property type="entry name" value="HAD_BPGM_like"/>
    <property type="match status" value="1"/>
</dbReference>
<dbReference type="EMBL" id="JAPKNK010000001">
    <property type="protein sequence ID" value="MCX5568030.1"/>
    <property type="molecule type" value="Genomic_DNA"/>
</dbReference>
<accession>A0A9X3E7E2</accession>
<evidence type="ECO:0000256" key="2">
    <source>
        <dbReference type="ARBA" id="ARBA00006171"/>
    </source>
</evidence>
<dbReference type="PANTHER" id="PTHR46193:SF10">
    <property type="entry name" value="6-PHOSPHOGLUCONATE PHOSPHATASE"/>
    <property type="match status" value="1"/>
</dbReference>
<dbReference type="Proteomes" id="UP001144805">
    <property type="component" value="Unassembled WGS sequence"/>
</dbReference>
<gene>
    <name evidence="5" type="ORF">OSH07_02365</name>
</gene>
<dbReference type="InterPro" id="IPR023214">
    <property type="entry name" value="HAD_sf"/>
</dbReference>
<sequence length="224" mass="24364">MSAFELVVFDLDGVLVDSEIIACGCLRETLARHGVELDLNEVFERFLGRSFSVVETDYQRRTGHPLPASFPAELNALLIARYRTALRVMPDATRLLRSLRTPRCIASSSTPERIRLSLGLTELGEFFDANVFNTTMVARGKPAPDLFLFAAEKMGARPDRALVIEDSVSGVIGGKAAGMTVWGFVGGSHYTGREAGGMLLDAGADRIVERMADLLPHLSEAIPP</sequence>
<dbReference type="InterPro" id="IPR023198">
    <property type="entry name" value="PGP-like_dom2"/>
</dbReference>
<evidence type="ECO:0000313" key="6">
    <source>
        <dbReference type="Proteomes" id="UP001144805"/>
    </source>
</evidence>
<evidence type="ECO:0000256" key="4">
    <source>
        <dbReference type="ARBA" id="ARBA00022842"/>
    </source>
</evidence>
<evidence type="ECO:0000256" key="1">
    <source>
        <dbReference type="ARBA" id="ARBA00001946"/>
    </source>
</evidence>
<dbReference type="GO" id="GO:0016787">
    <property type="term" value="F:hydrolase activity"/>
    <property type="evidence" value="ECO:0007669"/>
    <property type="project" value="UniProtKB-KW"/>
</dbReference>
<dbReference type="SUPFAM" id="SSF56784">
    <property type="entry name" value="HAD-like"/>
    <property type="match status" value="1"/>
</dbReference>
<dbReference type="Pfam" id="PF00702">
    <property type="entry name" value="Hydrolase"/>
    <property type="match status" value="1"/>
</dbReference>
<keyword evidence="3" id="KW-0479">Metal-binding</keyword>
<reference evidence="5" key="1">
    <citation type="submission" date="2022-11" db="EMBL/GenBank/DDBJ databases">
        <title>Biodiversity and phylogenetic relationships of bacteria.</title>
        <authorList>
            <person name="Machado R.A.R."/>
            <person name="Bhat A."/>
            <person name="Loulou A."/>
            <person name="Kallel S."/>
        </authorList>
    </citation>
    <scope>NUCLEOTIDE SEQUENCE</scope>
    <source>
        <strain evidence="5">K-TC2</strain>
    </source>
</reference>
<dbReference type="InterPro" id="IPR036412">
    <property type="entry name" value="HAD-like_sf"/>
</dbReference>
<keyword evidence="4" id="KW-0460">Magnesium</keyword>
<evidence type="ECO:0000256" key="3">
    <source>
        <dbReference type="ARBA" id="ARBA00022723"/>
    </source>
</evidence>
<dbReference type="RefSeq" id="WP_266336993.1">
    <property type="nucleotide sequence ID" value="NZ_JAPKNK010000001.1"/>
</dbReference>